<evidence type="ECO:0000313" key="12">
    <source>
        <dbReference type="Proteomes" id="UP000717981"/>
    </source>
</evidence>
<dbReference type="Proteomes" id="UP000717981">
    <property type="component" value="Unassembled WGS sequence"/>
</dbReference>
<gene>
    <name evidence="11" type="ORF">CR938_13890</name>
</gene>
<dbReference type="GO" id="GO:0009279">
    <property type="term" value="C:cell outer membrane"/>
    <property type="evidence" value="ECO:0007669"/>
    <property type="project" value="UniProtKB-SubCell"/>
</dbReference>
<feature type="domain" description="POTRA" evidence="10">
    <location>
        <begin position="33"/>
        <end position="107"/>
    </location>
</feature>
<evidence type="ECO:0000256" key="1">
    <source>
        <dbReference type="ARBA" id="ARBA00004442"/>
    </source>
</evidence>
<comment type="subcellular location">
    <subcellularLocation>
        <location evidence="1">Cell outer membrane</location>
    </subcellularLocation>
</comment>
<organism evidence="11 12">
    <name type="scientific">Pseudoxanthomonas taiwanensis</name>
    <dbReference type="NCBI Taxonomy" id="176598"/>
    <lineage>
        <taxon>Bacteria</taxon>
        <taxon>Pseudomonadati</taxon>
        <taxon>Pseudomonadota</taxon>
        <taxon>Gammaproteobacteria</taxon>
        <taxon>Lysobacterales</taxon>
        <taxon>Lysobacteraceae</taxon>
        <taxon>Pseudoxanthomonas</taxon>
    </lineage>
</organism>
<evidence type="ECO:0000256" key="5">
    <source>
        <dbReference type="ARBA" id="ARBA00022692"/>
    </source>
</evidence>
<dbReference type="PROSITE" id="PS51779">
    <property type="entry name" value="POTRA"/>
    <property type="match status" value="1"/>
</dbReference>
<keyword evidence="7" id="KW-0472">Membrane</keyword>
<dbReference type="EMBL" id="PDWK01000116">
    <property type="protein sequence ID" value="KAF1684479.1"/>
    <property type="molecule type" value="Genomic_DNA"/>
</dbReference>
<keyword evidence="4" id="KW-1134">Transmembrane beta strand</keyword>
<comment type="similarity">
    <text evidence="2">Belongs to the TPS (TC 1.B.20) family.</text>
</comment>
<dbReference type="GO" id="GO:0046819">
    <property type="term" value="P:protein secretion by the type V secretion system"/>
    <property type="evidence" value="ECO:0007669"/>
    <property type="project" value="TreeGrafter"/>
</dbReference>
<keyword evidence="3" id="KW-0813">Transport</keyword>
<accession>A0A921NS02</accession>
<evidence type="ECO:0000256" key="6">
    <source>
        <dbReference type="ARBA" id="ARBA00022927"/>
    </source>
</evidence>
<comment type="caution">
    <text evidence="11">The sequence shown here is derived from an EMBL/GenBank/DDBJ whole genome shotgun (WGS) entry which is preliminary data.</text>
</comment>
<evidence type="ECO:0000256" key="4">
    <source>
        <dbReference type="ARBA" id="ARBA00022452"/>
    </source>
</evidence>
<dbReference type="InterPro" id="IPR005565">
    <property type="entry name" value="Hemolysn_activator_HlyB_C"/>
</dbReference>
<proteinExistence type="inferred from homology"/>
<name>A0A921NS02_9GAMM</name>
<dbReference type="Gene3D" id="2.40.160.50">
    <property type="entry name" value="membrane protein fhac: a member of the omp85/tpsb transporter family"/>
    <property type="match status" value="1"/>
</dbReference>
<reference evidence="11" key="1">
    <citation type="submission" date="2017-10" db="EMBL/GenBank/DDBJ databases">
        <title>Whole genome sequencing of members of genus Pseudoxanthomonas.</title>
        <authorList>
            <person name="Kumar S."/>
            <person name="Bansal K."/>
            <person name="Kaur A."/>
            <person name="Patil P."/>
            <person name="Sharma S."/>
            <person name="Patil P.B."/>
        </authorList>
    </citation>
    <scope>NUCLEOTIDE SEQUENCE</scope>
    <source>
        <strain evidence="11">DSM 22914</strain>
    </source>
</reference>
<keyword evidence="8" id="KW-0998">Cell outer membrane</keyword>
<dbReference type="InterPro" id="IPR034746">
    <property type="entry name" value="POTRA"/>
</dbReference>
<evidence type="ECO:0000259" key="10">
    <source>
        <dbReference type="PROSITE" id="PS51779"/>
    </source>
</evidence>
<protein>
    <submittedName>
        <fullName evidence="11">Peptide transporter</fullName>
    </submittedName>
</protein>
<dbReference type="AlphaFoldDB" id="A0A921NS02"/>
<keyword evidence="12" id="KW-1185">Reference proteome</keyword>
<keyword evidence="5" id="KW-0812">Transmembrane</keyword>
<evidence type="ECO:0000256" key="7">
    <source>
        <dbReference type="ARBA" id="ARBA00023136"/>
    </source>
</evidence>
<dbReference type="PANTHER" id="PTHR34597:SF1">
    <property type="entry name" value="HEME_HEMOPEXIN TRANSPORTER PROTEIN HUXB"/>
    <property type="match status" value="1"/>
</dbReference>
<dbReference type="InterPro" id="IPR051544">
    <property type="entry name" value="TPS_OM_transporter"/>
</dbReference>
<keyword evidence="6" id="KW-0653">Protein transport</keyword>
<evidence type="ECO:0000256" key="8">
    <source>
        <dbReference type="ARBA" id="ARBA00023237"/>
    </source>
</evidence>
<dbReference type="GO" id="GO:0098046">
    <property type="term" value="C:type V protein secretion system complex"/>
    <property type="evidence" value="ECO:0007669"/>
    <property type="project" value="TreeGrafter"/>
</dbReference>
<dbReference type="InterPro" id="IPR013686">
    <property type="entry name" value="Polypept-transport_assoc_ShlB"/>
</dbReference>
<evidence type="ECO:0000256" key="3">
    <source>
        <dbReference type="ARBA" id="ARBA00022448"/>
    </source>
</evidence>
<dbReference type="PANTHER" id="PTHR34597">
    <property type="entry name" value="SLR1661 PROTEIN"/>
    <property type="match status" value="1"/>
</dbReference>
<feature type="region of interest" description="Disordered" evidence="9">
    <location>
        <begin position="1"/>
        <end position="27"/>
    </location>
</feature>
<dbReference type="Pfam" id="PF03865">
    <property type="entry name" value="ShlB"/>
    <property type="match status" value="1"/>
</dbReference>
<dbReference type="GO" id="GO:0008320">
    <property type="term" value="F:protein transmembrane transporter activity"/>
    <property type="evidence" value="ECO:0007669"/>
    <property type="project" value="TreeGrafter"/>
</dbReference>
<dbReference type="Pfam" id="PF08479">
    <property type="entry name" value="POTRA_2"/>
    <property type="match status" value="1"/>
</dbReference>
<evidence type="ECO:0000256" key="9">
    <source>
        <dbReference type="SAM" id="MobiDB-lite"/>
    </source>
</evidence>
<sequence length="530" mass="57543">MPRAAPPRAPPAPPPPPADLTPPAAPDQAGPEFVVRRFALEGVTLLPESVLQEALAPWLDRPLRFPELQAALRRIVAVYREHGWFARAQLPEQDITEGTVAVQVLEGRFGRLGLLDEDTRANAEFVAAMVGRGLRAGEPYALEWLERGLLLANDLPGIYVDGVLQAGREPGTSDLLLQVEDGPLLTGSLGVGNEGSRYTGRAQAIGRLSLDNPSGYGDQLSATGMRGADLEYAGASYIAPLGSSGLRGSLGYNTLHYRLGKEFELLEATGSSRLHRAALGYPLRRSAAWNLEAELVWTRRRQEDASFGVDLHRRHLRDLTLTLLGDAVHRGGHGAHTAWIADLASGRVRLALPEDRLADASGPGIEGRYTLARLELRHDRWLAPDWYLRARLAGQWADGNLDSSQQFVLGGPYGVRGYPVNEAPGDSGAVLQLELHRIAATPGGGELDGFAFLDGGRIRQRQDPWEALDRNRYGLAAAGLGLRWTRRGFSAALAWGVPLGGNPGGFDGANQDGSRRAPQLWFNLRQRFPR</sequence>
<evidence type="ECO:0000256" key="2">
    <source>
        <dbReference type="ARBA" id="ARBA00009055"/>
    </source>
</evidence>
<dbReference type="Gene3D" id="3.10.20.310">
    <property type="entry name" value="membrane protein fhac"/>
    <property type="match status" value="1"/>
</dbReference>
<evidence type="ECO:0000313" key="11">
    <source>
        <dbReference type="EMBL" id="KAF1684479.1"/>
    </source>
</evidence>
<feature type="compositionally biased region" description="Pro residues" evidence="9">
    <location>
        <begin position="1"/>
        <end position="25"/>
    </location>
</feature>